<protein>
    <submittedName>
        <fullName evidence="1">Uncharacterized protein</fullName>
    </submittedName>
</protein>
<comment type="caution">
    <text evidence="1">The sequence shown here is derived from an EMBL/GenBank/DDBJ whole genome shotgun (WGS) entry which is preliminary data.</text>
</comment>
<reference evidence="1" key="2">
    <citation type="submission" date="2023-01" db="EMBL/GenBank/DDBJ databases">
        <title>Draft genome sequence of Portibacter lacus strain NBRC 108769.</title>
        <authorList>
            <person name="Sun Q."/>
            <person name="Mori K."/>
        </authorList>
    </citation>
    <scope>NUCLEOTIDE SEQUENCE</scope>
    <source>
        <strain evidence="1">NBRC 108769</strain>
    </source>
</reference>
<gene>
    <name evidence="1" type="ORF">GCM10007940_21440</name>
</gene>
<evidence type="ECO:0000313" key="1">
    <source>
        <dbReference type="EMBL" id="GLR17529.1"/>
    </source>
</evidence>
<organism evidence="1 2">
    <name type="scientific">Portibacter lacus</name>
    <dbReference type="NCBI Taxonomy" id="1099794"/>
    <lineage>
        <taxon>Bacteria</taxon>
        <taxon>Pseudomonadati</taxon>
        <taxon>Bacteroidota</taxon>
        <taxon>Saprospiria</taxon>
        <taxon>Saprospirales</taxon>
        <taxon>Haliscomenobacteraceae</taxon>
        <taxon>Portibacter</taxon>
    </lineage>
</organism>
<reference evidence="1" key="1">
    <citation type="journal article" date="2014" name="Int. J. Syst. Evol. Microbiol.">
        <title>Complete genome sequence of Corynebacterium casei LMG S-19264T (=DSM 44701T), isolated from a smear-ripened cheese.</title>
        <authorList>
            <consortium name="US DOE Joint Genome Institute (JGI-PGF)"/>
            <person name="Walter F."/>
            <person name="Albersmeier A."/>
            <person name="Kalinowski J."/>
            <person name="Ruckert C."/>
        </authorList>
    </citation>
    <scope>NUCLEOTIDE SEQUENCE</scope>
    <source>
        <strain evidence="1">NBRC 108769</strain>
    </source>
</reference>
<dbReference type="RefSeq" id="WP_235295178.1">
    <property type="nucleotide sequence ID" value="NZ_BSOH01000012.1"/>
</dbReference>
<accession>A0AA37SQH6</accession>
<keyword evidence="2" id="KW-1185">Reference proteome</keyword>
<name>A0AA37SQH6_9BACT</name>
<evidence type="ECO:0000313" key="2">
    <source>
        <dbReference type="Proteomes" id="UP001156666"/>
    </source>
</evidence>
<dbReference type="Proteomes" id="UP001156666">
    <property type="component" value="Unassembled WGS sequence"/>
</dbReference>
<dbReference type="EMBL" id="BSOH01000012">
    <property type="protein sequence ID" value="GLR17529.1"/>
    <property type="molecule type" value="Genomic_DNA"/>
</dbReference>
<dbReference type="AlphaFoldDB" id="A0AA37SQH6"/>
<proteinExistence type="predicted"/>
<dbReference type="PROSITE" id="PS51257">
    <property type="entry name" value="PROKAR_LIPOPROTEIN"/>
    <property type="match status" value="1"/>
</dbReference>
<sequence length="154" mass="17406">MKKVWILLILAIIVSCAPESKYDDYDLLKHGLSLKIKAPADPEVSVTDLGIAKDVTVKKGDHYNIQIISSTATTYNIADIIAEKKQEVEGGTYFSQIIQEDENGFIFEKKIDENNINYDFRAVKIVGDVEYDFQTGLMGKFTKEDVLEMYEAVK</sequence>